<evidence type="ECO:0000313" key="12">
    <source>
        <dbReference type="EMBL" id="KAJ3256625.1"/>
    </source>
</evidence>
<reference evidence="12" key="1">
    <citation type="submission" date="2020-05" db="EMBL/GenBank/DDBJ databases">
        <title>Phylogenomic resolution of chytrid fungi.</title>
        <authorList>
            <person name="Stajich J.E."/>
            <person name="Amses K."/>
            <person name="Simmons R."/>
            <person name="Seto K."/>
            <person name="Myers J."/>
            <person name="Bonds A."/>
            <person name="Quandt C.A."/>
            <person name="Barry K."/>
            <person name="Liu P."/>
            <person name="Grigoriev I."/>
            <person name="Longcore J.E."/>
            <person name="James T.Y."/>
        </authorList>
    </citation>
    <scope>NUCLEOTIDE SEQUENCE</scope>
    <source>
        <strain evidence="12">PLAUS21</strain>
    </source>
</reference>
<dbReference type="GO" id="GO:0022857">
    <property type="term" value="F:transmembrane transporter activity"/>
    <property type="evidence" value="ECO:0007669"/>
    <property type="project" value="InterPro"/>
</dbReference>
<evidence type="ECO:0000256" key="7">
    <source>
        <dbReference type="ARBA" id="ARBA00023157"/>
    </source>
</evidence>
<feature type="transmembrane region" description="Helical" evidence="10">
    <location>
        <begin position="222"/>
        <end position="245"/>
    </location>
</feature>
<feature type="transmembrane region" description="Helical" evidence="10">
    <location>
        <begin position="316"/>
        <end position="343"/>
    </location>
</feature>
<accession>A0AAD5UI87</accession>
<keyword evidence="10" id="KW-0472">Membrane</keyword>
<sequence length="528" mass="58958">MVVKIQQKAPHFSAQAVVNGEFKEVSLDDYKGKYLVLFFYPLDWTFVCPTEIIAFSEKAAEFRKINTEVVGVSIDSKFSHFNWINQPRKQGGLGEMHIPLLADVTKKISRDYGVLIEEGGDAGLAARGTFIIDDKQNVRVAQINDLPIGRNIDEVYRLVEAIQFHAQHGEVCPAGWKKGAPTMKDNPKDSKAYFEKEQINLSNSIHTEGRKKPSPFYICIPGLFYVLAMSMTSGIIQQWLMLYLCARFDHLNMLEVLAVRWVMIIRIFSALSIVVGPLYGFLSDRIGRKPIIILALTASLISFTAYITVDLYGYGLWVLLFASFVEGWLGGVIAIMNATISYFADCSEAEERGQYVLISAVSRMVNMGLLYPLILKICKTGSLVGVDKVRWDLSLIKIGLAIIVSSTIGKAITPVSGVLYILTVFDGFGTLAGPTLRSLISISVPSGSQGTLFSGISFMDQIISLFGGILYPNIWQWTVKTFPECYFFVMAFFYILGISLVFILDPARITRVSEREEYVGLEDYIDLE</sequence>
<dbReference type="PANTHER" id="PTHR10681">
    <property type="entry name" value="THIOREDOXIN PEROXIDASE"/>
    <property type="match status" value="1"/>
</dbReference>
<dbReference type="InterPro" id="IPR050217">
    <property type="entry name" value="Peroxiredoxin"/>
</dbReference>
<dbReference type="InterPro" id="IPR000866">
    <property type="entry name" value="AhpC/TSA"/>
</dbReference>
<evidence type="ECO:0000256" key="5">
    <source>
        <dbReference type="ARBA" id="ARBA00022862"/>
    </source>
</evidence>
<evidence type="ECO:0000256" key="2">
    <source>
        <dbReference type="ARBA" id="ARBA00009796"/>
    </source>
</evidence>
<feature type="transmembrane region" description="Helical" evidence="10">
    <location>
        <begin position="452"/>
        <end position="474"/>
    </location>
</feature>
<comment type="caution">
    <text evidence="12">The sequence shown here is derived from an EMBL/GenBank/DDBJ whole genome shotgun (WGS) entry which is preliminary data.</text>
</comment>
<dbReference type="FunFam" id="3.40.30.10:FF:000003">
    <property type="entry name" value="Peroxiredoxin 1"/>
    <property type="match status" value="1"/>
</dbReference>
<dbReference type="Pfam" id="PF00578">
    <property type="entry name" value="AhpC-TSA"/>
    <property type="match status" value="1"/>
</dbReference>
<dbReference type="InterPro" id="IPR013766">
    <property type="entry name" value="Thioredoxin_domain"/>
</dbReference>
<dbReference type="GO" id="GO:0008379">
    <property type="term" value="F:thioredoxin peroxidase activity"/>
    <property type="evidence" value="ECO:0007669"/>
    <property type="project" value="TreeGrafter"/>
</dbReference>
<dbReference type="Gene3D" id="1.20.1250.20">
    <property type="entry name" value="MFS general substrate transporter like domains"/>
    <property type="match status" value="1"/>
</dbReference>
<dbReference type="EC" id="1.11.1.24" evidence="3"/>
<evidence type="ECO:0000256" key="1">
    <source>
        <dbReference type="ARBA" id="ARBA00004141"/>
    </source>
</evidence>
<dbReference type="PANTHER" id="PTHR10681:SF171">
    <property type="entry name" value="PEROXIREDOXIN 4"/>
    <property type="match status" value="1"/>
</dbReference>
<keyword evidence="13" id="KW-1185">Reference proteome</keyword>
<dbReference type="Proteomes" id="UP001210925">
    <property type="component" value="Unassembled WGS sequence"/>
</dbReference>
<name>A0AAD5UI87_9FUNG</name>
<keyword evidence="10" id="KW-0812">Transmembrane</keyword>
<dbReference type="Gene3D" id="3.40.30.10">
    <property type="entry name" value="Glutaredoxin"/>
    <property type="match status" value="1"/>
</dbReference>
<evidence type="ECO:0000256" key="9">
    <source>
        <dbReference type="ARBA" id="ARBA00049091"/>
    </source>
</evidence>
<organism evidence="12 13">
    <name type="scientific">Boothiomyces macroporosus</name>
    <dbReference type="NCBI Taxonomy" id="261099"/>
    <lineage>
        <taxon>Eukaryota</taxon>
        <taxon>Fungi</taxon>
        <taxon>Fungi incertae sedis</taxon>
        <taxon>Chytridiomycota</taxon>
        <taxon>Chytridiomycota incertae sedis</taxon>
        <taxon>Chytridiomycetes</taxon>
        <taxon>Rhizophydiales</taxon>
        <taxon>Terramycetaceae</taxon>
        <taxon>Boothiomyces</taxon>
    </lineage>
</organism>
<keyword evidence="8" id="KW-0676">Redox-active center</keyword>
<evidence type="ECO:0000259" key="11">
    <source>
        <dbReference type="PROSITE" id="PS51352"/>
    </source>
</evidence>
<keyword evidence="6" id="KW-0560">Oxidoreductase</keyword>
<feature type="domain" description="Thioredoxin" evidence="11">
    <location>
        <begin position="3"/>
        <end position="164"/>
    </location>
</feature>
<evidence type="ECO:0000256" key="3">
    <source>
        <dbReference type="ARBA" id="ARBA00013017"/>
    </source>
</evidence>
<dbReference type="Pfam" id="PF07690">
    <property type="entry name" value="MFS_1"/>
    <property type="match status" value="1"/>
</dbReference>
<dbReference type="EMBL" id="JADGKB010000048">
    <property type="protein sequence ID" value="KAJ3256625.1"/>
    <property type="molecule type" value="Genomic_DNA"/>
</dbReference>
<keyword evidence="7" id="KW-1015">Disulfide bond</keyword>
<dbReference type="GO" id="GO:0005829">
    <property type="term" value="C:cytosol"/>
    <property type="evidence" value="ECO:0007669"/>
    <property type="project" value="TreeGrafter"/>
</dbReference>
<evidence type="ECO:0000256" key="8">
    <source>
        <dbReference type="ARBA" id="ARBA00023284"/>
    </source>
</evidence>
<keyword evidence="10" id="KW-1133">Transmembrane helix</keyword>
<dbReference type="InterPro" id="IPR036259">
    <property type="entry name" value="MFS_trans_sf"/>
</dbReference>
<dbReference type="GO" id="GO:0006979">
    <property type="term" value="P:response to oxidative stress"/>
    <property type="evidence" value="ECO:0007669"/>
    <property type="project" value="TreeGrafter"/>
</dbReference>
<evidence type="ECO:0000256" key="4">
    <source>
        <dbReference type="ARBA" id="ARBA00022559"/>
    </source>
</evidence>
<keyword evidence="4" id="KW-0575">Peroxidase</keyword>
<dbReference type="InterPro" id="IPR011701">
    <property type="entry name" value="MFS"/>
</dbReference>
<dbReference type="SUPFAM" id="SSF103473">
    <property type="entry name" value="MFS general substrate transporter"/>
    <property type="match status" value="2"/>
</dbReference>
<dbReference type="SUPFAM" id="SSF52833">
    <property type="entry name" value="Thioredoxin-like"/>
    <property type="match status" value="1"/>
</dbReference>
<comment type="catalytic activity">
    <reaction evidence="9">
        <text>a hydroperoxide + [thioredoxin]-dithiol = an alcohol + [thioredoxin]-disulfide + H2O</text>
        <dbReference type="Rhea" id="RHEA:62620"/>
        <dbReference type="Rhea" id="RHEA-COMP:10698"/>
        <dbReference type="Rhea" id="RHEA-COMP:10700"/>
        <dbReference type="ChEBI" id="CHEBI:15377"/>
        <dbReference type="ChEBI" id="CHEBI:29950"/>
        <dbReference type="ChEBI" id="CHEBI:30879"/>
        <dbReference type="ChEBI" id="CHEBI:35924"/>
        <dbReference type="ChEBI" id="CHEBI:50058"/>
        <dbReference type="EC" id="1.11.1.24"/>
    </reaction>
</comment>
<protein>
    <recommendedName>
        <fullName evidence="3">thioredoxin-dependent peroxiredoxin</fullName>
        <ecNumber evidence="3">1.11.1.24</ecNumber>
    </recommendedName>
</protein>
<evidence type="ECO:0000256" key="6">
    <source>
        <dbReference type="ARBA" id="ARBA00023002"/>
    </source>
</evidence>
<keyword evidence="5" id="KW-0049">Antioxidant</keyword>
<evidence type="ECO:0000313" key="13">
    <source>
        <dbReference type="Proteomes" id="UP001210925"/>
    </source>
</evidence>
<dbReference type="GO" id="GO:0016020">
    <property type="term" value="C:membrane"/>
    <property type="evidence" value="ECO:0007669"/>
    <property type="project" value="UniProtKB-SubCell"/>
</dbReference>
<dbReference type="GO" id="GO:0045454">
    <property type="term" value="P:cell redox homeostasis"/>
    <property type="evidence" value="ECO:0007669"/>
    <property type="project" value="TreeGrafter"/>
</dbReference>
<dbReference type="AlphaFoldDB" id="A0AAD5UI87"/>
<evidence type="ECO:0000256" key="10">
    <source>
        <dbReference type="SAM" id="Phobius"/>
    </source>
</evidence>
<dbReference type="InterPro" id="IPR036249">
    <property type="entry name" value="Thioredoxin-like_sf"/>
</dbReference>
<feature type="transmembrane region" description="Helical" evidence="10">
    <location>
        <begin position="291"/>
        <end position="309"/>
    </location>
</feature>
<comment type="subcellular location">
    <subcellularLocation>
        <location evidence="1">Membrane</location>
        <topology evidence="1">Multi-pass membrane protein</topology>
    </subcellularLocation>
</comment>
<dbReference type="GO" id="GO:0042744">
    <property type="term" value="P:hydrogen peroxide catabolic process"/>
    <property type="evidence" value="ECO:0007669"/>
    <property type="project" value="TreeGrafter"/>
</dbReference>
<dbReference type="Pfam" id="PF10417">
    <property type="entry name" value="1-cysPrx_C"/>
    <property type="match status" value="1"/>
</dbReference>
<comment type="similarity">
    <text evidence="2">Belongs to the peroxiredoxin family. AhpC/Prx1 subfamily.</text>
</comment>
<feature type="transmembrane region" description="Helical" evidence="10">
    <location>
        <begin position="486"/>
        <end position="504"/>
    </location>
</feature>
<feature type="transmembrane region" description="Helical" evidence="10">
    <location>
        <begin position="257"/>
        <end position="279"/>
    </location>
</feature>
<dbReference type="PROSITE" id="PS51352">
    <property type="entry name" value="THIOREDOXIN_2"/>
    <property type="match status" value="1"/>
</dbReference>
<dbReference type="InterPro" id="IPR019479">
    <property type="entry name" value="Peroxiredoxin_C"/>
</dbReference>
<feature type="transmembrane region" description="Helical" evidence="10">
    <location>
        <begin position="395"/>
        <end position="412"/>
    </location>
</feature>
<proteinExistence type="inferred from homology"/>
<gene>
    <name evidence="12" type="ORF">HK103_005259</name>
</gene>
<dbReference type="GO" id="GO:0033554">
    <property type="term" value="P:cellular response to stress"/>
    <property type="evidence" value="ECO:0007669"/>
    <property type="project" value="TreeGrafter"/>
</dbReference>
<dbReference type="CDD" id="cd03015">
    <property type="entry name" value="PRX_Typ2cys"/>
    <property type="match status" value="1"/>
</dbReference>